<evidence type="ECO:0000256" key="1">
    <source>
        <dbReference type="ARBA" id="ARBA00007274"/>
    </source>
</evidence>
<dbReference type="InterPro" id="IPR011004">
    <property type="entry name" value="Trimer_LpxA-like_sf"/>
</dbReference>
<keyword evidence="2" id="KW-0808">Transferase</keyword>
<dbReference type="SUPFAM" id="SSF51161">
    <property type="entry name" value="Trimeric LpxA-like enzymes"/>
    <property type="match status" value="1"/>
</dbReference>
<dbReference type="RefSeq" id="WP_188567277.1">
    <property type="nucleotide sequence ID" value="NZ_BMED01000003.1"/>
</dbReference>
<dbReference type="PANTHER" id="PTHR43300">
    <property type="entry name" value="ACETYLTRANSFERASE"/>
    <property type="match status" value="1"/>
</dbReference>
<accession>A0A916URJ2</accession>
<dbReference type="InterPro" id="IPR018357">
    <property type="entry name" value="Hexapep_transf_CS"/>
</dbReference>
<dbReference type="InterPro" id="IPR041561">
    <property type="entry name" value="PglD_N"/>
</dbReference>
<proteinExistence type="inferred from homology"/>
<dbReference type="InterPro" id="IPR001451">
    <property type="entry name" value="Hexapep"/>
</dbReference>
<reference evidence="8" key="2">
    <citation type="submission" date="2020-09" db="EMBL/GenBank/DDBJ databases">
        <authorList>
            <person name="Sun Q."/>
            <person name="Zhou Y."/>
        </authorList>
    </citation>
    <scope>NUCLEOTIDE SEQUENCE</scope>
    <source>
        <strain evidence="8">CGMCC 1.10998</strain>
    </source>
</reference>
<keyword evidence="3" id="KW-0677">Repeat</keyword>
<name>A0A916URJ2_9BURK</name>
<evidence type="ECO:0000256" key="2">
    <source>
        <dbReference type="ARBA" id="ARBA00022679"/>
    </source>
</evidence>
<organism evidence="8 9">
    <name type="scientific">Undibacterium terreum</name>
    <dbReference type="NCBI Taxonomy" id="1224302"/>
    <lineage>
        <taxon>Bacteria</taxon>
        <taxon>Pseudomonadati</taxon>
        <taxon>Pseudomonadota</taxon>
        <taxon>Betaproteobacteria</taxon>
        <taxon>Burkholderiales</taxon>
        <taxon>Oxalobacteraceae</taxon>
        <taxon>Undibacterium</taxon>
    </lineage>
</organism>
<feature type="active site" description="Proton acceptor" evidence="5">
    <location>
        <position position="139"/>
    </location>
</feature>
<dbReference type="PROSITE" id="PS00101">
    <property type="entry name" value="HEXAPEP_TRANSFERASES"/>
    <property type="match status" value="1"/>
</dbReference>
<gene>
    <name evidence="8" type="ORF">GCM10011396_33960</name>
</gene>
<feature type="domain" description="PglD N-terminal" evidence="7">
    <location>
        <begin position="3"/>
        <end position="84"/>
    </location>
</feature>
<evidence type="ECO:0000313" key="8">
    <source>
        <dbReference type="EMBL" id="GGC83765.1"/>
    </source>
</evidence>
<evidence type="ECO:0000256" key="5">
    <source>
        <dbReference type="PIRSR" id="PIRSR620019-1"/>
    </source>
</evidence>
<evidence type="ECO:0000256" key="4">
    <source>
        <dbReference type="ARBA" id="ARBA00023315"/>
    </source>
</evidence>
<dbReference type="Pfam" id="PF17836">
    <property type="entry name" value="PglD_N"/>
    <property type="match status" value="1"/>
</dbReference>
<dbReference type="InterPro" id="IPR050179">
    <property type="entry name" value="Trans_hexapeptide_repeat"/>
</dbReference>
<dbReference type="PANTHER" id="PTHR43300:SF7">
    <property type="entry name" value="UDP-N-ACETYLBACILLOSAMINE N-ACETYLTRANSFERASE"/>
    <property type="match status" value="1"/>
</dbReference>
<dbReference type="AlphaFoldDB" id="A0A916URJ2"/>
<reference evidence="8" key="1">
    <citation type="journal article" date="2014" name="Int. J. Syst. Evol. Microbiol.">
        <title>Complete genome sequence of Corynebacterium casei LMG S-19264T (=DSM 44701T), isolated from a smear-ripened cheese.</title>
        <authorList>
            <consortium name="US DOE Joint Genome Institute (JGI-PGF)"/>
            <person name="Walter F."/>
            <person name="Albersmeier A."/>
            <person name="Kalinowski J."/>
            <person name="Ruckert C."/>
        </authorList>
    </citation>
    <scope>NUCLEOTIDE SEQUENCE</scope>
    <source>
        <strain evidence="8">CGMCC 1.10998</strain>
    </source>
</reference>
<dbReference type="GO" id="GO:0016746">
    <property type="term" value="F:acyltransferase activity"/>
    <property type="evidence" value="ECO:0007669"/>
    <property type="project" value="UniProtKB-KW"/>
</dbReference>
<evidence type="ECO:0000256" key="3">
    <source>
        <dbReference type="ARBA" id="ARBA00022737"/>
    </source>
</evidence>
<comment type="similarity">
    <text evidence="1">Belongs to the transferase hexapeptide repeat family.</text>
</comment>
<dbReference type="CDD" id="cd03360">
    <property type="entry name" value="LbH_AT_putative"/>
    <property type="match status" value="1"/>
</dbReference>
<dbReference type="Proteomes" id="UP000637423">
    <property type="component" value="Unassembled WGS sequence"/>
</dbReference>
<dbReference type="Gene3D" id="2.160.10.10">
    <property type="entry name" value="Hexapeptide repeat proteins"/>
    <property type="match status" value="1"/>
</dbReference>
<comment type="caution">
    <text evidence="8">The sequence shown here is derived from an EMBL/GenBank/DDBJ whole genome shotgun (WGS) entry which is preliminary data.</text>
</comment>
<protein>
    <submittedName>
        <fullName evidence="8">Acetyltransferase</fullName>
    </submittedName>
</protein>
<evidence type="ECO:0000256" key="6">
    <source>
        <dbReference type="PIRSR" id="PIRSR620019-2"/>
    </source>
</evidence>
<keyword evidence="9" id="KW-1185">Reference proteome</keyword>
<dbReference type="NCBIfam" id="TIGR03570">
    <property type="entry name" value="NeuD_NnaD"/>
    <property type="match status" value="1"/>
</dbReference>
<feature type="binding site" evidence="6">
    <location>
        <position position="72"/>
    </location>
    <ligand>
        <name>substrate</name>
    </ligand>
</feature>
<evidence type="ECO:0000313" key="9">
    <source>
        <dbReference type="Proteomes" id="UP000637423"/>
    </source>
</evidence>
<keyword evidence="4" id="KW-0012">Acyltransferase</keyword>
<evidence type="ECO:0000259" key="7">
    <source>
        <dbReference type="Pfam" id="PF17836"/>
    </source>
</evidence>
<sequence>MKNIVIAGAGGFGREIASHLESIVSDKIRIAGFIDDTLAIAPALNQSYPYPVLGKISDYLPRIDDVFIVAIGDPKEKLRIAHELELRGAEFFSFIHPTAVIARTAKLGRGIILCPFSMASADSSISDFVTINFCSSIGHDVFVGEGSTISSHVDITGYVKIGAGVFIGSNASVLPKVEVGAFSKIGAGAIVVRRVKEGATVYSSPAKTL</sequence>
<dbReference type="Pfam" id="PF00132">
    <property type="entry name" value="Hexapep"/>
    <property type="match status" value="1"/>
</dbReference>
<feature type="site" description="Increases basicity of active site His" evidence="5">
    <location>
        <position position="140"/>
    </location>
</feature>
<dbReference type="Gene3D" id="3.40.50.20">
    <property type="match status" value="1"/>
</dbReference>
<dbReference type="EMBL" id="BMED01000003">
    <property type="protein sequence ID" value="GGC83765.1"/>
    <property type="molecule type" value="Genomic_DNA"/>
</dbReference>
<dbReference type="InterPro" id="IPR020019">
    <property type="entry name" value="AcTrfase_PglD-like"/>
</dbReference>